<dbReference type="RefSeq" id="WP_189427195.1">
    <property type="nucleotide sequence ID" value="NZ_BMZE01000004.1"/>
</dbReference>
<gene>
    <name evidence="8" type="ORF">GCM10007989_36240</name>
</gene>
<dbReference type="GO" id="GO:1901678">
    <property type="term" value="P:iron coordination entity transport"/>
    <property type="evidence" value="ECO:0007669"/>
    <property type="project" value="UniProtKB-ARBA"/>
</dbReference>
<sequence length="330" mass="35562">MTTINMKTPLVALLLGATSLSGAALAQDSFPKEVESALGTAEISEQPERVVTWGWSTQDVVIDLGIVPVGMPFFAYGGGEDGVLPWTEQAIADLGAEMPTILPNSGEPPIEAIAALEPDVIIAPYSGITEEEYAALSQIAPVVAYPESAWFATWQQVVEMTGKALGLTEEADELIAETEAFMQQQAAQYPALQEVTFVNFIDRDDGQVSVRTAEDPRTRLLVDLGMEPIEQAPSASSFGSTYAYGLSYENFDELDADVLVSFFDNPEDAEAFFARPYIQLAPQVQSNALARLEGEEITMAVSGAITPMSLRYGFPQYIEAVGEAAQRAVE</sequence>
<feature type="chain" id="PRO_5036815502" evidence="6">
    <location>
        <begin position="27"/>
        <end position="330"/>
    </location>
</feature>
<organism evidence="8 9">
    <name type="scientific">Devosia pacifica</name>
    <dbReference type="NCBI Taxonomy" id="1335967"/>
    <lineage>
        <taxon>Bacteria</taxon>
        <taxon>Pseudomonadati</taxon>
        <taxon>Pseudomonadota</taxon>
        <taxon>Alphaproteobacteria</taxon>
        <taxon>Hyphomicrobiales</taxon>
        <taxon>Devosiaceae</taxon>
        <taxon>Devosia</taxon>
    </lineage>
</organism>
<dbReference type="CDD" id="cd01146">
    <property type="entry name" value="FhuD"/>
    <property type="match status" value="1"/>
</dbReference>
<dbReference type="Gene3D" id="3.40.50.1980">
    <property type="entry name" value="Nitrogenase molybdenum iron protein domain"/>
    <property type="match status" value="2"/>
</dbReference>
<dbReference type="PANTHER" id="PTHR30532:SF24">
    <property type="entry name" value="FERRIC ENTEROBACTIN-BINDING PERIPLASMIC PROTEIN FEPB"/>
    <property type="match status" value="1"/>
</dbReference>
<protein>
    <submittedName>
        <fullName evidence="8">Periplasmic binding protein</fullName>
    </submittedName>
</protein>
<dbReference type="PROSITE" id="PS50983">
    <property type="entry name" value="FE_B12_PBP"/>
    <property type="match status" value="1"/>
</dbReference>
<dbReference type="SUPFAM" id="SSF53807">
    <property type="entry name" value="Helical backbone' metal receptor"/>
    <property type="match status" value="1"/>
</dbReference>
<keyword evidence="4" id="KW-0408">Iron</keyword>
<keyword evidence="4" id="KW-0406">Ion transport</keyword>
<keyword evidence="9" id="KW-1185">Reference proteome</keyword>
<evidence type="ECO:0000256" key="1">
    <source>
        <dbReference type="ARBA" id="ARBA00004196"/>
    </source>
</evidence>
<evidence type="ECO:0000256" key="4">
    <source>
        <dbReference type="ARBA" id="ARBA00022496"/>
    </source>
</evidence>
<dbReference type="Pfam" id="PF01497">
    <property type="entry name" value="Peripla_BP_2"/>
    <property type="match status" value="1"/>
</dbReference>
<dbReference type="Proteomes" id="UP000646579">
    <property type="component" value="Unassembled WGS sequence"/>
</dbReference>
<dbReference type="PANTHER" id="PTHR30532">
    <property type="entry name" value="IRON III DICITRATE-BINDING PERIPLASMIC PROTEIN"/>
    <property type="match status" value="1"/>
</dbReference>
<reference evidence="8" key="2">
    <citation type="submission" date="2020-09" db="EMBL/GenBank/DDBJ databases">
        <authorList>
            <person name="Sun Q."/>
            <person name="Kim S."/>
        </authorList>
    </citation>
    <scope>NUCLEOTIDE SEQUENCE</scope>
    <source>
        <strain evidence="8">KCTC 32437</strain>
    </source>
</reference>
<dbReference type="GO" id="GO:0030288">
    <property type="term" value="C:outer membrane-bounded periplasmic space"/>
    <property type="evidence" value="ECO:0007669"/>
    <property type="project" value="TreeGrafter"/>
</dbReference>
<evidence type="ECO:0000313" key="8">
    <source>
        <dbReference type="EMBL" id="GHA36862.1"/>
    </source>
</evidence>
<name>A0A918VWV7_9HYPH</name>
<comment type="caution">
    <text evidence="8">The sequence shown here is derived from an EMBL/GenBank/DDBJ whole genome shotgun (WGS) entry which is preliminary data.</text>
</comment>
<keyword evidence="5 6" id="KW-0732">Signal</keyword>
<feature type="domain" description="Fe/B12 periplasmic-binding" evidence="7">
    <location>
        <begin position="49"/>
        <end position="325"/>
    </location>
</feature>
<evidence type="ECO:0000259" key="7">
    <source>
        <dbReference type="PROSITE" id="PS50983"/>
    </source>
</evidence>
<keyword evidence="3" id="KW-0813">Transport</keyword>
<keyword evidence="4" id="KW-0410">Iron transport</keyword>
<evidence type="ECO:0000313" key="9">
    <source>
        <dbReference type="Proteomes" id="UP000646579"/>
    </source>
</evidence>
<comment type="similarity">
    <text evidence="2">Belongs to the bacterial solute-binding protein 8 family.</text>
</comment>
<proteinExistence type="inferred from homology"/>
<dbReference type="InterPro" id="IPR051313">
    <property type="entry name" value="Bact_iron-sidero_bind"/>
</dbReference>
<accession>A0A918VWV7</accession>
<evidence type="ECO:0000256" key="5">
    <source>
        <dbReference type="ARBA" id="ARBA00022729"/>
    </source>
</evidence>
<evidence type="ECO:0000256" key="6">
    <source>
        <dbReference type="SAM" id="SignalP"/>
    </source>
</evidence>
<feature type="signal peptide" evidence="6">
    <location>
        <begin position="1"/>
        <end position="26"/>
    </location>
</feature>
<evidence type="ECO:0000256" key="3">
    <source>
        <dbReference type="ARBA" id="ARBA00022448"/>
    </source>
</evidence>
<dbReference type="InterPro" id="IPR002491">
    <property type="entry name" value="ABC_transptr_periplasmic_BD"/>
</dbReference>
<comment type="subcellular location">
    <subcellularLocation>
        <location evidence="1">Cell envelope</location>
    </subcellularLocation>
</comment>
<dbReference type="EMBL" id="BMZE01000004">
    <property type="protein sequence ID" value="GHA36862.1"/>
    <property type="molecule type" value="Genomic_DNA"/>
</dbReference>
<reference evidence="8" key="1">
    <citation type="journal article" date="2014" name="Int. J. Syst. Evol. Microbiol.">
        <title>Complete genome sequence of Corynebacterium casei LMG S-19264T (=DSM 44701T), isolated from a smear-ripened cheese.</title>
        <authorList>
            <consortium name="US DOE Joint Genome Institute (JGI-PGF)"/>
            <person name="Walter F."/>
            <person name="Albersmeier A."/>
            <person name="Kalinowski J."/>
            <person name="Ruckert C."/>
        </authorList>
    </citation>
    <scope>NUCLEOTIDE SEQUENCE</scope>
    <source>
        <strain evidence="8">KCTC 32437</strain>
    </source>
</reference>
<evidence type="ECO:0000256" key="2">
    <source>
        <dbReference type="ARBA" id="ARBA00008814"/>
    </source>
</evidence>
<dbReference type="AlphaFoldDB" id="A0A918VWV7"/>